<reference evidence="4 5" key="1">
    <citation type="journal article" date="2019" name="Int. J. Syst. Evol. Microbiol.">
        <title>The Global Catalogue of Microorganisms (GCM) 10K type strain sequencing project: providing services to taxonomists for standard genome sequencing and annotation.</title>
        <authorList>
            <consortium name="The Broad Institute Genomics Platform"/>
            <consortium name="The Broad Institute Genome Sequencing Center for Infectious Disease"/>
            <person name="Wu L."/>
            <person name="Ma J."/>
        </authorList>
    </citation>
    <scope>NUCLEOTIDE SEQUENCE [LARGE SCALE GENOMIC DNA]</scope>
    <source>
        <strain evidence="4 5">JCM 3146</strain>
    </source>
</reference>
<dbReference type="InterPro" id="IPR027417">
    <property type="entry name" value="P-loop_NTPase"/>
</dbReference>
<comment type="caution">
    <text evidence="4">The sequence shown here is derived from an EMBL/GenBank/DDBJ whole genome shotgun (WGS) entry which is preliminary data.</text>
</comment>
<dbReference type="Pfam" id="PF00685">
    <property type="entry name" value="Sulfotransfer_1"/>
    <property type="match status" value="1"/>
</dbReference>
<keyword evidence="2" id="KW-0808">Transferase</keyword>
<dbReference type="Gene3D" id="3.40.50.300">
    <property type="entry name" value="P-loop containing nucleotide triphosphate hydrolases"/>
    <property type="match status" value="1"/>
</dbReference>
<comment type="similarity">
    <text evidence="1">Belongs to the sulfotransferase 1 family.</text>
</comment>
<keyword evidence="5" id="KW-1185">Reference proteome</keyword>
<name>A0ABN0XLY2_9ACTN</name>
<dbReference type="EMBL" id="BAAABM010000066">
    <property type="protein sequence ID" value="GAA0367510.1"/>
    <property type="molecule type" value="Genomic_DNA"/>
</dbReference>
<proteinExistence type="inferred from homology"/>
<feature type="domain" description="Sulfotransferase" evidence="3">
    <location>
        <begin position="11"/>
        <end position="235"/>
    </location>
</feature>
<accession>A0ABN0XLY2</accession>
<evidence type="ECO:0000313" key="4">
    <source>
        <dbReference type="EMBL" id="GAA0367510.1"/>
    </source>
</evidence>
<dbReference type="Proteomes" id="UP001501822">
    <property type="component" value="Unassembled WGS sequence"/>
</dbReference>
<evidence type="ECO:0000313" key="5">
    <source>
        <dbReference type="Proteomes" id="UP001501822"/>
    </source>
</evidence>
<dbReference type="SUPFAM" id="SSF52540">
    <property type="entry name" value="P-loop containing nucleoside triphosphate hydrolases"/>
    <property type="match status" value="1"/>
</dbReference>
<sequence length="262" mass="29242">MQMICALLIFQTPELPAPLSRLSPWLDHLTMPRGEVYALLARQRHRRFIKTHTPLDGLPIDRRVTYVVTARHPLDLAVSLYHHTTNIDIARMRELTGNALPTEASAARRTLRDWLLAWIGHDTDPRTNPDSLPGVMRHLSDAWARRGAGNVVLIRYDDLCRDLEGRMRGLAERLGLAVPEPVWPGLVRAATFTRMRAGADRYVPGDGIIKNDTSFFRRGSPGAGEEILTGEEIARYHTRVAALAPPDLVAWLHAPGGPSARP</sequence>
<evidence type="ECO:0000256" key="1">
    <source>
        <dbReference type="ARBA" id="ARBA00005771"/>
    </source>
</evidence>
<evidence type="ECO:0000256" key="2">
    <source>
        <dbReference type="ARBA" id="ARBA00022679"/>
    </source>
</evidence>
<protein>
    <submittedName>
        <fullName evidence="4">Glycolipid sulfotransferase</fullName>
    </submittedName>
</protein>
<organism evidence="4 5">
    <name type="scientific">Actinoallomurus spadix</name>
    <dbReference type="NCBI Taxonomy" id="79912"/>
    <lineage>
        <taxon>Bacteria</taxon>
        <taxon>Bacillati</taxon>
        <taxon>Actinomycetota</taxon>
        <taxon>Actinomycetes</taxon>
        <taxon>Streptosporangiales</taxon>
        <taxon>Thermomonosporaceae</taxon>
        <taxon>Actinoallomurus</taxon>
    </lineage>
</organism>
<gene>
    <name evidence="4" type="ORF">GCM10010151_66790</name>
</gene>
<evidence type="ECO:0000259" key="3">
    <source>
        <dbReference type="Pfam" id="PF00685"/>
    </source>
</evidence>
<dbReference type="InterPro" id="IPR000863">
    <property type="entry name" value="Sulfotransferase_dom"/>
</dbReference>
<dbReference type="PANTHER" id="PTHR11783">
    <property type="entry name" value="SULFOTRANSFERASE SULT"/>
    <property type="match status" value="1"/>
</dbReference>